<gene>
    <name evidence="6" type="primary">tilS</name>
    <name evidence="8" type="ORF">FHS82_003319</name>
</gene>
<dbReference type="NCBIfam" id="TIGR02432">
    <property type="entry name" value="lysidine_TilS_N"/>
    <property type="match status" value="1"/>
</dbReference>
<keyword evidence="9" id="KW-1185">Reference proteome</keyword>
<dbReference type="Gene3D" id="3.40.50.620">
    <property type="entry name" value="HUPs"/>
    <property type="match status" value="1"/>
</dbReference>
<feature type="domain" description="tRNA(Ile)-lysidine/2-thiocytidine synthase N-terminal" evidence="7">
    <location>
        <begin position="40"/>
        <end position="230"/>
    </location>
</feature>
<evidence type="ECO:0000256" key="5">
    <source>
        <dbReference type="ARBA" id="ARBA00048539"/>
    </source>
</evidence>
<comment type="subcellular location">
    <subcellularLocation>
        <location evidence="6">Cytoplasm</location>
    </subcellularLocation>
</comment>
<dbReference type="Proteomes" id="UP001429580">
    <property type="component" value="Unassembled WGS sequence"/>
</dbReference>
<dbReference type="PANTHER" id="PTHR43033:SF1">
    <property type="entry name" value="TRNA(ILE)-LYSIDINE SYNTHASE-RELATED"/>
    <property type="match status" value="1"/>
</dbReference>
<evidence type="ECO:0000259" key="7">
    <source>
        <dbReference type="Pfam" id="PF01171"/>
    </source>
</evidence>
<keyword evidence="6" id="KW-0963">Cytoplasm</keyword>
<dbReference type="InterPro" id="IPR011063">
    <property type="entry name" value="TilS/TtcA_N"/>
</dbReference>
<comment type="caution">
    <text evidence="8">The sequence shown here is derived from an EMBL/GenBank/DDBJ whole genome shotgun (WGS) entry which is preliminary data.</text>
</comment>
<reference evidence="8 9" key="1">
    <citation type="submission" date="2020-03" db="EMBL/GenBank/DDBJ databases">
        <title>Genomic Encyclopedia of Type Strains, Phase IV (KMG-IV): sequencing the most valuable type-strain genomes for metagenomic binning, comparative biology and taxonomic classification.</title>
        <authorList>
            <person name="Goeker M."/>
        </authorList>
    </citation>
    <scope>NUCLEOTIDE SEQUENCE [LARGE SCALE GENOMIC DNA]</scope>
    <source>
        <strain evidence="8 9">DSM 103870</strain>
    </source>
</reference>
<keyword evidence="1 6" id="KW-0436">Ligase</keyword>
<evidence type="ECO:0000313" key="8">
    <source>
        <dbReference type="EMBL" id="NIJ59464.1"/>
    </source>
</evidence>
<dbReference type="InterPro" id="IPR014729">
    <property type="entry name" value="Rossmann-like_a/b/a_fold"/>
</dbReference>
<dbReference type="PANTHER" id="PTHR43033">
    <property type="entry name" value="TRNA(ILE)-LYSIDINE SYNTHASE-RELATED"/>
    <property type="match status" value="1"/>
</dbReference>
<evidence type="ECO:0000256" key="1">
    <source>
        <dbReference type="ARBA" id="ARBA00022598"/>
    </source>
</evidence>
<dbReference type="SUPFAM" id="SSF52402">
    <property type="entry name" value="Adenine nucleotide alpha hydrolases-like"/>
    <property type="match status" value="1"/>
</dbReference>
<keyword evidence="4 6" id="KW-0067">ATP-binding</keyword>
<evidence type="ECO:0000256" key="2">
    <source>
        <dbReference type="ARBA" id="ARBA00022694"/>
    </source>
</evidence>
<proteinExistence type="inferred from homology"/>
<dbReference type="RefSeq" id="WP_166954799.1">
    <property type="nucleotide sequence ID" value="NZ_JAASQI010000008.1"/>
</dbReference>
<protein>
    <recommendedName>
        <fullName evidence="6">tRNA(Ile)-lysidine synthase</fullName>
        <ecNumber evidence="6">6.3.4.19</ecNumber>
    </recommendedName>
    <alternativeName>
        <fullName evidence="6">tRNA(Ile)-2-lysyl-cytidine synthase</fullName>
    </alternativeName>
    <alternativeName>
        <fullName evidence="6">tRNA(Ile)-lysidine synthetase</fullName>
    </alternativeName>
</protein>
<comment type="function">
    <text evidence="6">Ligates lysine onto the cytidine present at position 34 of the AUA codon-specific tRNA(Ile) that contains the anticodon CAU, in an ATP-dependent manner. Cytidine is converted to lysidine, thus changing the amino acid specificity of the tRNA from methionine to isoleucine.</text>
</comment>
<comment type="domain">
    <text evidence="6">The N-terminal region contains the highly conserved SGGXDS motif, predicted to be a P-loop motif involved in ATP binding.</text>
</comment>
<keyword evidence="2 6" id="KW-0819">tRNA processing</keyword>
<evidence type="ECO:0000256" key="4">
    <source>
        <dbReference type="ARBA" id="ARBA00022840"/>
    </source>
</evidence>
<dbReference type="HAMAP" id="MF_01161">
    <property type="entry name" value="tRNA_Ile_lys_synt"/>
    <property type="match status" value="1"/>
</dbReference>
<evidence type="ECO:0000256" key="3">
    <source>
        <dbReference type="ARBA" id="ARBA00022741"/>
    </source>
</evidence>
<dbReference type="EC" id="6.3.4.19" evidence="6"/>
<dbReference type="GO" id="GO:0032267">
    <property type="term" value="F:tRNA(Ile)-lysidine synthase activity"/>
    <property type="evidence" value="ECO:0007669"/>
    <property type="project" value="UniProtKB-EC"/>
</dbReference>
<dbReference type="EMBL" id="JAASQI010000008">
    <property type="protein sequence ID" value="NIJ59464.1"/>
    <property type="molecule type" value="Genomic_DNA"/>
</dbReference>
<dbReference type="InterPro" id="IPR012094">
    <property type="entry name" value="tRNA_Ile_lys_synt"/>
</dbReference>
<organism evidence="8 9">
    <name type="scientific">Pseudochelatococcus lubricantis</name>
    <dbReference type="NCBI Taxonomy" id="1538102"/>
    <lineage>
        <taxon>Bacteria</taxon>
        <taxon>Pseudomonadati</taxon>
        <taxon>Pseudomonadota</taxon>
        <taxon>Alphaproteobacteria</taxon>
        <taxon>Hyphomicrobiales</taxon>
        <taxon>Chelatococcaceae</taxon>
        <taxon>Pseudochelatococcus</taxon>
    </lineage>
</organism>
<evidence type="ECO:0000313" key="9">
    <source>
        <dbReference type="Proteomes" id="UP001429580"/>
    </source>
</evidence>
<comment type="catalytic activity">
    <reaction evidence="5 6">
        <text>cytidine(34) in tRNA(Ile2) + L-lysine + ATP = lysidine(34) in tRNA(Ile2) + AMP + diphosphate + H(+)</text>
        <dbReference type="Rhea" id="RHEA:43744"/>
        <dbReference type="Rhea" id="RHEA-COMP:10625"/>
        <dbReference type="Rhea" id="RHEA-COMP:10670"/>
        <dbReference type="ChEBI" id="CHEBI:15378"/>
        <dbReference type="ChEBI" id="CHEBI:30616"/>
        <dbReference type="ChEBI" id="CHEBI:32551"/>
        <dbReference type="ChEBI" id="CHEBI:33019"/>
        <dbReference type="ChEBI" id="CHEBI:82748"/>
        <dbReference type="ChEBI" id="CHEBI:83665"/>
        <dbReference type="ChEBI" id="CHEBI:456215"/>
        <dbReference type="EC" id="6.3.4.19"/>
    </reaction>
</comment>
<comment type="similarity">
    <text evidence="6">Belongs to the tRNA(Ile)-lysidine synthase family.</text>
</comment>
<dbReference type="CDD" id="cd01992">
    <property type="entry name" value="TilS_N"/>
    <property type="match status" value="1"/>
</dbReference>
<accession>A0ABX0V2L9</accession>
<name>A0ABX0V2L9_9HYPH</name>
<keyword evidence="3 6" id="KW-0547">Nucleotide-binding</keyword>
<dbReference type="InterPro" id="IPR012795">
    <property type="entry name" value="tRNA_Ile_lys_synt_N"/>
</dbReference>
<sequence length="370" mass="39026">MAEADPSFADSVFSARGPFAAIADADVAALFAPLLAARGLVLAVSGGPDSLALLLLAARWREVAGRASFPAMTVATVDHALRASAADEAHMVAHLACAMGLPARVLVWRGEKPARGIQEAARAARYGLLAQAAREAGASHIVTAHHADDQAETVLMRLAAGSGIGGLAAMRPCRALDEATVGEGGPLVLARPLLGLTRARLDAIVREAGIQAVDDPANRDPRFTRARLRALAPEREALGLTTARLALLAARCARADAALAAVAVQRYAALARHEGDRLTIGADLWREPDEIVLRCVALGVEAVAGGGTNAPLRLERLERLVEALRDATKEGNMLRRTLHHAVVRIARSGELDIRREPERRRGVETGSRKA</sequence>
<evidence type="ECO:0000256" key="6">
    <source>
        <dbReference type="HAMAP-Rule" id="MF_01161"/>
    </source>
</evidence>
<feature type="binding site" evidence="6">
    <location>
        <begin position="45"/>
        <end position="50"/>
    </location>
    <ligand>
        <name>ATP</name>
        <dbReference type="ChEBI" id="CHEBI:30616"/>
    </ligand>
</feature>
<dbReference type="Pfam" id="PF01171">
    <property type="entry name" value="ATP_bind_3"/>
    <property type="match status" value="1"/>
</dbReference>